<keyword evidence="3 8" id="KW-0812">Transmembrane</keyword>
<dbReference type="EMBL" id="BMAU01021175">
    <property type="protein sequence ID" value="GFX93686.1"/>
    <property type="molecule type" value="Genomic_DNA"/>
</dbReference>
<feature type="transmembrane region" description="Helical" evidence="8">
    <location>
        <begin position="245"/>
        <end position="268"/>
    </location>
</feature>
<feature type="transmembrane region" description="Helical" evidence="8">
    <location>
        <begin position="87"/>
        <end position="108"/>
    </location>
</feature>
<dbReference type="GO" id="GO:0016020">
    <property type="term" value="C:membrane"/>
    <property type="evidence" value="ECO:0007669"/>
    <property type="project" value="UniProtKB-SubCell"/>
</dbReference>
<feature type="transmembrane region" description="Helical" evidence="8">
    <location>
        <begin position="54"/>
        <end position="75"/>
    </location>
</feature>
<keyword evidence="4" id="KW-0813">Transport</keyword>
<feature type="region of interest" description="Disordered" evidence="7">
    <location>
        <begin position="1"/>
        <end position="33"/>
    </location>
</feature>
<feature type="transmembrane region" description="Helical" evidence="8">
    <location>
        <begin position="120"/>
        <end position="142"/>
    </location>
</feature>
<dbReference type="PANTHER" id="PTHR10361">
    <property type="entry name" value="SODIUM-BILE ACID COTRANSPORTER"/>
    <property type="match status" value="1"/>
</dbReference>
<keyword evidence="5 8" id="KW-1133">Transmembrane helix</keyword>
<name>A0A8X6RED3_TRICX</name>
<keyword evidence="4" id="KW-0769">Symport</keyword>
<evidence type="ECO:0000256" key="1">
    <source>
        <dbReference type="ARBA" id="ARBA00004141"/>
    </source>
</evidence>
<evidence type="ECO:0000256" key="7">
    <source>
        <dbReference type="SAM" id="MobiDB-lite"/>
    </source>
</evidence>
<comment type="caution">
    <text evidence="9">The sequence shown here is derived from an EMBL/GenBank/DDBJ whole genome shotgun (WGS) entry which is preliminary data.</text>
</comment>
<dbReference type="InterPro" id="IPR038770">
    <property type="entry name" value="Na+/solute_symporter_sf"/>
</dbReference>
<sequence>MKVPAQESSLLDRGSTLRGPSPTDNGVTENISPSPLQSQVLDPRLDLKKDCKTITLNSGLPAMPGVAGVYASYGISYLLFSDDSLRLGLFTLGCSPGGSMSNFWTLLFDGDVNLSITMTFISTIAALAMMPLWIFTLGATLFREREATIPYTNMVGSLILLTLPLVIGIFIKKYSPRLTRLSNKIIKPFTIIIVLFGIGIATYVNRFVFLLFTWRVVVAGMGIAWGGYTFGALMSWLCRLERAQIVAISIETAFQNPAVAFVLLLLTLPQPDADLSSVPVVAQLMLTGIPMWVLLIISRVHKKVKDCRRVRKPSVIEKPQIETVHRVYFAVETNPPEEMEDVCYDAKKHKLNQK</sequence>
<comment type="subcellular location">
    <subcellularLocation>
        <location evidence="1">Membrane</location>
        <topology evidence="1">Multi-pass membrane protein</topology>
    </subcellularLocation>
</comment>
<dbReference type="Gene3D" id="1.20.1530.20">
    <property type="match status" value="1"/>
</dbReference>
<evidence type="ECO:0000256" key="3">
    <source>
        <dbReference type="ARBA" id="ARBA00022692"/>
    </source>
</evidence>
<evidence type="ECO:0000256" key="2">
    <source>
        <dbReference type="ARBA" id="ARBA00006528"/>
    </source>
</evidence>
<dbReference type="Pfam" id="PF01758">
    <property type="entry name" value="SBF"/>
    <property type="match status" value="1"/>
</dbReference>
<feature type="transmembrane region" description="Helical" evidence="8">
    <location>
        <begin position="154"/>
        <end position="171"/>
    </location>
</feature>
<reference evidence="9" key="1">
    <citation type="submission" date="2020-08" db="EMBL/GenBank/DDBJ databases">
        <title>Multicomponent nature underlies the extraordinary mechanical properties of spider dragline silk.</title>
        <authorList>
            <person name="Kono N."/>
            <person name="Nakamura H."/>
            <person name="Mori M."/>
            <person name="Yoshida Y."/>
            <person name="Ohtoshi R."/>
            <person name="Malay A.D."/>
            <person name="Moran D.A.P."/>
            <person name="Tomita M."/>
            <person name="Numata K."/>
            <person name="Arakawa K."/>
        </authorList>
    </citation>
    <scope>NUCLEOTIDE SEQUENCE</scope>
</reference>
<gene>
    <name evidence="9" type="primary">SLC10A3</name>
    <name evidence="9" type="ORF">TNCV_1588631</name>
</gene>
<feature type="transmembrane region" description="Helical" evidence="8">
    <location>
        <begin position="191"/>
        <end position="212"/>
    </location>
</feature>
<evidence type="ECO:0000256" key="4">
    <source>
        <dbReference type="ARBA" id="ARBA00022847"/>
    </source>
</evidence>
<dbReference type="GO" id="GO:0015293">
    <property type="term" value="F:symporter activity"/>
    <property type="evidence" value="ECO:0007669"/>
    <property type="project" value="UniProtKB-KW"/>
</dbReference>
<dbReference type="InterPro" id="IPR004710">
    <property type="entry name" value="Bilac:Na_transpt"/>
</dbReference>
<proteinExistence type="inferred from homology"/>
<feature type="transmembrane region" description="Helical" evidence="8">
    <location>
        <begin position="218"/>
        <end position="238"/>
    </location>
</feature>
<feature type="transmembrane region" description="Helical" evidence="8">
    <location>
        <begin position="280"/>
        <end position="301"/>
    </location>
</feature>
<protein>
    <submittedName>
        <fullName evidence="9">p3 protein</fullName>
    </submittedName>
</protein>
<keyword evidence="10" id="KW-1185">Reference proteome</keyword>
<feature type="compositionally biased region" description="Polar residues" evidence="7">
    <location>
        <begin position="22"/>
        <end position="33"/>
    </location>
</feature>
<dbReference type="Proteomes" id="UP000887159">
    <property type="component" value="Unassembled WGS sequence"/>
</dbReference>
<accession>A0A8X6RED3</accession>
<dbReference type="InterPro" id="IPR002657">
    <property type="entry name" value="BilAc:Na_symport/Acr3"/>
</dbReference>
<evidence type="ECO:0000256" key="5">
    <source>
        <dbReference type="ARBA" id="ARBA00022989"/>
    </source>
</evidence>
<evidence type="ECO:0000313" key="10">
    <source>
        <dbReference type="Proteomes" id="UP000887159"/>
    </source>
</evidence>
<evidence type="ECO:0000313" key="9">
    <source>
        <dbReference type="EMBL" id="GFX93686.1"/>
    </source>
</evidence>
<keyword evidence="6 8" id="KW-0472">Membrane</keyword>
<comment type="similarity">
    <text evidence="2">Belongs to the bile acid:sodium symporter (BASS) (TC 2.A.28) family.</text>
</comment>
<dbReference type="AlphaFoldDB" id="A0A8X6RED3"/>
<organism evidence="9 10">
    <name type="scientific">Trichonephila clavipes</name>
    <name type="common">Golden silk orbweaver</name>
    <name type="synonym">Nephila clavipes</name>
    <dbReference type="NCBI Taxonomy" id="2585209"/>
    <lineage>
        <taxon>Eukaryota</taxon>
        <taxon>Metazoa</taxon>
        <taxon>Ecdysozoa</taxon>
        <taxon>Arthropoda</taxon>
        <taxon>Chelicerata</taxon>
        <taxon>Arachnida</taxon>
        <taxon>Araneae</taxon>
        <taxon>Araneomorphae</taxon>
        <taxon>Entelegynae</taxon>
        <taxon>Araneoidea</taxon>
        <taxon>Nephilidae</taxon>
        <taxon>Trichonephila</taxon>
    </lineage>
</organism>
<evidence type="ECO:0000256" key="6">
    <source>
        <dbReference type="ARBA" id="ARBA00023136"/>
    </source>
</evidence>
<dbReference type="PANTHER" id="PTHR10361:SF28">
    <property type="entry name" value="P3 PROTEIN-RELATED"/>
    <property type="match status" value="1"/>
</dbReference>
<evidence type="ECO:0000256" key="8">
    <source>
        <dbReference type="SAM" id="Phobius"/>
    </source>
</evidence>